<dbReference type="EC" id="2.1.1.63" evidence="3"/>
<organism evidence="10 11">
    <name type="scientific">Thermaerobacillus caldiproteolyticus</name>
    <dbReference type="NCBI Taxonomy" id="247480"/>
    <lineage>
        <taxon>Bacteria</taxon>
        <taxon>Bacillati</taxon>
        <taxon>Bacillota</taxon>
        <taxon>Bacilli</taxon>
        <taxon>Bacillales</taxon>
        <taxon>Anoxybacillaceae</taxon>
        <taxon>Thermaerobacillus</taxon>
    </lineage>
</organism>
<dbReference type="CDD" id="cd06445">
    <property type="entry name" value="ATase"/>
    <property type="match status" value="1"/>
</dbReference>
<evidence type="ECO:0000256" key="1">
    <source>
        <dbReference type="ARBA" id="ARBA00001286"/>
    </source>
</evidence>
<dbReference type="SUPFAM" id="SSF46767">
    <property type="entry name" value="Methylated DNA-protein cysteine methyltransferase, C-terminal domain"/>
    <property type="match status" value="1"/>
</dbReference>
<dbReference type="Proteomes" id="UP000523087">
    <property type="component" value="Unassembled WGS sequence"/>
</dbReference>
<evidence type="ECO:0000256" key="6">
    <source>
        <dbReference type="ARBA" id="ARBA00022763"/>
    </source>
</evidence>
<gene>
    <name evidence="10" type="ORF">HNR31_002229</name>
</gene>
<name>A0A7W0C0C1_9BACL</name>
<dbReference type="GO" id="GO:0003908">
    <property type="term" value="F:methylated-DNA-[protein]-cysteine S-methyltransferase activity"/>
    <property type="evidence" value="ECO:0007669"/>
    <property type="project" value="UniProtKB-EC"/>
</dbReference>
<accession>A0A7W0C0C1</accession>
<dbReference type="InterPro" id="IPR014048">
    <property type="entry name" value="MethylDNA_cys_MeTrfase_DNA-bd"/>
</dbReference>
<dbReference type="Gene3D" id="1.10.10.10">
    <property type="entry name" value="Winged helix-like DNA-binding domain superfamily/Winged helix DNA-binding domain"/>
    <property type="match status" value="1"/>
</dbReference>
<dbReference type="AlphaFoldDB" id="A0A7W0C0C1"/>
<keyword evidence="7" id="KW-0234">DNA repair</keyword>
<dbReference type="PANTHER" id="PTHR10815">
    <property type="entry name" value="METHYLATED-DNA--PROTEIN-CYSTEINE METHYLTRANSFERASE"/>
    <property type="match status" value="1"/>
</dbReference>
<dbReference type="InterPro" id="IPR036388">
    <property type="entry name" value="WH-like_DNA-bd_sf"/>
</dbReference>
<evidence type="ECO:0000256" key="2">
    <source>
        <dbReference type="ARBA" id="ARBA00008711"/>
    </source>
</evidence>
<evidence type="ECO:0000256" key="8">
    <source>
        <dbReference type="ARBA" id="ARBA00049348"/>
    </source>
</evidence>
<comment type="caution">
    <text evidence="10">The sequence shown here is derived from an EMBL/GenBank/DDBJ whole genome shotgun (WGS) entry which is preliminary data.</text>
</comment>
<evidence type="ECO:0000256" key="3">
    <source>
        <dbReference type="ARBA" id="ARBA00011918"/>
    </source>
</evidence>
<reference evidence="10 11" key="1">
    <citation type="submission" date="2020-07" db="EMBL/GenBank/DDBJ databases">
        <title>Genomic Encyclopedia of Type Strains, Phase IV (KMG-IV): sequencing the most valuable type-strain genomes for metagenomic binning, comparative biology and taxonomic classification.</title>
        <authorList>
            <person name="Goeker M."/>
        </authorList>
    </citation>
    <scope>NUCLEOTIDE SEQUENCE [LARGE SCALE GENOMIC DNA]</scope>
    <source>
        <strain evidence="10 11">DSM 15730</strain>
    </source>
</reference>
<dbReference type="PANTHER" id="PTHR10815:SF12">
    <property type="entry name" value="METHYLATED-DNA--PROTEIN-CYSTEINE METHYLTRANSFERASE, INDUCIBLE"/>
    <property type="match status" value="1"/>
</dbReference>
<comment type="catalytic activity">
    <reaction evidence="1">
        <text>a 4-O-methyl-thymidine in DNA + L-cysteinyl-[protein] = a thymidine in DNA + S-methyl-L-cysteinyl-[protein]</text>
        <dbReference type="Rhea" id="RHEA:53428"/>
        <dbReference type="Rhea" id="RHEA-COMP:10131"/>
        <dbReference type="Rhea" id="RHEA-COMP:10132"/>
        <dbReference type="Rhea" id="RHEA-COMP:13555"/>
        <dbReference type="Rhea" id="RHEA-COMP:13556"/>
        <dbReference type="ChEBI" id="CHEBI:29950"/>
        <dbReference type="ChEBI" id="CHEBI:82612"/>
        <dbReference type="ChEBI" id="CHEBI:137386"/>
        <dbReference type="ChEBI" id="CHEBI:137387"/>
        <dbReference type="EC" id="2.1.1.63"/>
    </reaction>
</comment>
<evidence type="ECO:0000259" key="9">
    <source>
        <dbReference type="Pfam" id="PF01035"/>
    </source>
</evidence>
<proteinExistence type="inferred from homology"/>
<dbReference type="Pfam" id="PF01035">
    <property type="entry name" value="DNA_binding_1"/>
    <property type="match status" value="1"/>
</dbReference>
<protein>
    <recommendedName>
        <fullName evidence="3">methylated-DNA--[protein]-cysteine S-methyltransferase</fullName>
        <ecNumber evidence="3">2.1.1.63</ecNumber>
    </recommendedName>
</protein>
<dbReference type="FunFam" id="1.10.10.10:FF:000214">
    <property type="entry name" value="Methylated-DNA--protein-cysteine methyltransferase"/>
    <property type="match status" value="1"/>
</dbReference>
<dbReference type="PROSITE" id="PS00374">
    <property type="entry name" value="MGMT"/>
    <property type="match status" value="1"/>
</dbReference>
<dbReference type="NCBIfam" id="TIGR00589">
    <property type="entry name" value="ogt"/>
    <property type="match status" value="1"/>
</dbReference>
<dbReference type="InterPro" id="IPR036217">
    <property type="entry name" value="MethylDNA_cys_MeTrfase_DNAb"/>
</dbReference>
<dbReference type="InterPro" id="IPR001497">
    <property type="entry name" value="MethylDNA_cys_MeTrfase_AS"/>
</dbReference>
<keyword evidence="4 10" id="KW-0489">Methyltransferase</keyword>
<dbReference type="GO" id="GO:0032259">
    <property type="term" value="P:methylation"/>
    <property type="evidence" value="ECO:0007669"/>
    <property type="project" value="UniProtKB-KW"/>
</dbReference>
<evidence type="ECO:0000256" key="4">
    <source>
        <dbReference type="ARBA" id="ARBA00022603"/>
    </source>
</evidence>
<dbReference type="GO" id="GO:0006281">
    <property type="term" value="P:DNA repair"/>
    <property type="evidence" value="ECO:0007669"/>
    <property type="project" value="UniProtKB-KW"/>
</dbReference>
<dbReference type="EMBL" id="JACDUT010000006">
    <property type="protein sequence ID" value="MBA2875441.1"/>
    <property type="molecule type" value="Genomic_DNA"/>
</dbReference>
<keyword evidence="5 10" id="KW-0808">Transferase</keyword>
<evidence type="ECO:0000313" key="11">
    <source>
        <dbReference type="Proteomes" id="UP000523087"/>
    </source>
</evidence>
<comment type="catalytic activity">
    <reaction evidence="8">
        <text>a 6-O-methyl-2'-deoxyguanosine in DNA + L-cysteinyl-[protein] = S-methyl-L-cysteinyl-[protein] + a 2'-deoxyguanosine in DNA</text>
        <dbReference type="Rhea" id="RHEA:24000"/>
        <dbReference type="Rhea" id="RHEA-COMP:10131"/>
        <dbReference type="Rhea" id="RHEA-COMP:10132"/>
        <dbReference type="Rhea" id="RHEA-COMP:11367"/>
        <dbReference type="Rhea" id="RHEA-COMP:11368"/>
        <dbReference type="ChEBI" id="CHEBI:29950"/>
        <dbReference type="ChEBI" id="CHEBI:82612"/>
        <dbReference type="ChEBI" id="CHEBI:85445"/>
        <dbReference type="ChEBI" id="CHEBI:85448"/>
        <dbReference type="EC" id="2.1.1.63"/>
    </reaction>
</comment>
<evidence type="ECO:0000256" key="5">
    <source>
        <dbReference type="ARBA" id="ARBA00022679"/>
    </source>
</evidence>
<comment type="similarity">
    <text evidence="2">Belongs to the MGMT family.</text>
</comment>
<keyword evidence="11" id="KW-1185">Reference proteome</keyword>
<feature type="domain" description="Methylated-DNA-[protein]-cysteine S-methyltransferase DNA binding" evidence="9">
    <location>
        <begin position="2"/>
        <end position="71"/>
    </location>
</feature>
<evidence type="ECO:0000256" key="7">
    <source>
        <dbReference type="ARBA" id="ARBA00023204"/>
    </source>
</evidence>
<sequence length="72" mass="7821">MCEIPHGQTQSYSEIANHIQKPASVRAVGTAIGANPVLIVVPCHRVIGKNGTLTGYRGGLEMKKRLLQLERL</sequence>
<evidence type="ECO:0000313" key="10">
    <source>
        <dbReference type="EMBL" id="MBA2875441.1"/>
    </source>
</evidence>
<keyword evidence="6" id="KW-0227">DNA damage</keyword>